<comment type="caution">
    <text evidence="2">The sequence shown here is derived from an EMBL/GenBank/DDBJ whole genome shotgun (WGS) entry which is preliminary data.</text>
</comment>
<keyword evidence="3" id="KW-1185">Reference proteome</keyword>
<feature type="compositionally biased region" description="Acidic residues" evidence="1">
    <location>
        <begin position="474"/>
        <end position="490"/>
    </location>
</feature>
<accession>A0AA38P208</accession>
<evidence type="ECO:0008006" key="4">
    <source>
        <dbReference type="Google" id="ProtNLM"/>
    </source>
</evidence>
<dbReference type="SUPFAM" id="SSF52047">
    <property type="entry name" value="RNI-like"/>
    <property type="match status" value="1"/>
</dbReference>
<evidence type="ECO:0000313" key="2">
    <source>
        <dbReference type="EMBL" id="KAJ3834628.1"/>
    </source>
</evidence>
<name>A0AA38P208_9AGAR</name>
<dbReference type="EMBL" id="MU806505">
    <property type="protein sequence ID" value="KAJ3834628.1"/>
    <property type="molecule type" value="Genomic_DNA"/>
</dbReference>
<sequence length="611" mass="69320">MQNTELLTRLLQLNPRIRRVPVEIWTEIFSHYCDLDVDLNVDPTQLSVEFWDGSYRHLLQTVTRTCRWWRDLVYSNPKFWSSYYIDLDSVSTFKEADSLARVFSRSGAKLRLDIIYTTEETDFSPTSMATGRFRVITALLEMANRWRDVRLDLSMENFSRLVETLGANGKPGHGYFPNLERLDCSESLEHSVMTNDAHDPDHLALYHIFDPCPALTHLRTSTGFWDTRSPFNYANLTSLEILRFEGSSLAPLLFQCSCLQRFSIAQSRIFEVGEFGYRDHGPWSSENVLIHRSITTLCLPTYDRDRFSAALWVDLRFSSLKTLHFKGAQPLGIENELLDVLAISGRDCKLQTLVLGDVSSKVFRKLLHVTSAVKSLTLEDSYFIAGLKRDPTFINQLFAPLYGSESCVPIRHLSYLKLEIRPWIFQKLGILTQKNWGRKRPLTLSDFTFEEADEAYLVGNAYDSDDSSGTATESESEFETDSGADSDSDREEGREERKYAAAPNGEVSQGNSIGSEADSGSVECDSQTSPKADPVSYRTNRVQTLVNRLGLMIKSRRSEAPPSVHIRMTPVDSFPLLTRVNADSMLTELPKCLLAANSLVTVELYWDTTAE</sequence>
<dbReference type="InterPro" id="IPR032675">
    <property type="entry name" value="LRR_dom_sf"/>
</dbReference>
<organism evidence="2 3">
    <name type="scientific">Lentinula raphanica</name>
    <dbReference type="NCBI Taxonomy" id="153919"/>
    <lineage>
        <taxon>Eukaryota</taxon>
        <taxon>Fungi</taxon>
        <taxon>Dikarya</taxon>
        <taxon>Basidiomycota</taxon>
        <taxon>Agaricomycotina</taxon>
        <taxon>Agaricomycetes</taxon>
        <taxon>Agaricomycetidae</taxon>
        <taxon>Agaricales</taxon>
        <taxon>Marasmiineae</taxon>
        <taxon>Omphalotaceae</taxon>
        <taxon>Lentinula</taxon>
    </lineage>
</organism>
<feature type="region of interest" description="Disordered" evidence="1">
    <location>
        <begin position="460"/>
        <end position="538"/>
    </location>
</feature>
<dbReference type="AlphaFoldDB" id="A0AA38P208"/>
<protein>
    <recommendedName>
        <fullName evidence="4">F-box domain-containing protein</fullName>
    </recommendedName>
</protein>
<gene>
    <name evidence="2" type="ORF">F5878DRAFT_630040</name>
</gene>
<dbReference type="Proteomes" id="UP001163846">
    <property type="component" value="Unassembled WGS sequence"/>
</dbReference>
<evidence type="ECO:0000256" key="1">
    <source>
        <dbReference type="SAM" id="MobiDB-lite"/>
    </source>
</evidence>
<proteinExistence type="predicted"/>
<reference evidence="2" key="1">
    <citation type="submission" date="2022-08" db="EMBL/GenBank/DDBJ databases">
        <authorList>
            <consortium name="DOE Joint Genome Institute"/>
            <person name="Min B."/>
            <person name="Riley R."/>
            <person name="Sierra-Patev S."/>
            <person name="Naranjo-Ortiz M."/>
            <person name="Looney B."/>
            <person name="Konkel Z."/>
            <person name="Slot J.C."/>
            <person name="Sakamoto Y."/>
            <person name="Steenwyk J.L."/>
            <person name="Rokas A."/>
            <person name="Carro J."/>
            <person name="Camarero S."/>
            <person name="Ferreira P."/>
            <person name="Molpeceres G."/>
            <person name="Ruiz-Duenas F.J."/>
            <person name="Serrano A."/>
            <person name="Henrissat B."/>
            <person name="Drula E."/>
            <person name="Hughes K.W."/>
            <person name="Mata J.L."/>
            <person name="Ishikawa N.K."/>
            <person name="Vargas-Isla R."/>
            <person name="Ushijima S."/>
            <person name="Smith C.A."/>
            <person name="Ahrendt S."/>
            <person name="Andreopoulos W."/>
            <person name="He G."/>
            <person name="Labutti K."/>
            <person name="Lipzen A."/>
            <person name="Ng V."/>
            <person name="Sandor L."/>
            <person name="Barry K."/>
            <person name="Martinez A.T."/>
            <person name="Xiao Y."/>
            <person name="Gibbons J.G."/>
            <person name="Terashima K."/>
            <person name="Hibbett D.S."/>
            <person name="Grigoriev I.V."/>
        </authorList>
    </citation>
    <scope>NUCLEOTIDE SEQUENCE</scope>
    <source>
        <strain evidence="2">TFB9207</strain>
    </source>
</reference>
<dbReference type="Gene3D" id="3.80.10.10">
    <property type="entry name" value="Ribonuclease Inhibitor"/>
    <property type="match status" value="1"/>
</dbReference>
<evidence type="ECO:0000313" key="3">
    <source>
        <dbReference type="Proteomes" id="UP001163846"/>
    </source>
</evidence>